<protein>
    <submittedName>
        <fullName evidence="1">Uncharacterized protein</fullName>
    </submittedName>
</protein>
<dbReference type="VEuPathDB" id="TriTrypDB:LdBPK_201780.1"/>
<organism evidence="1 2">
    <name type="scientific">Leishmania donovani</name>
    <dbReference type="NCBI Taxonomy" id="5661"/>
    <lineage>
        <taxon>Eukaryota</taxon>
        <taxon>Discoba</taxon>
        <taxon>Euglenozoa</taxon>
        <taxon>Kinetoplastea</taxon>
        <taxon>Metakinetoplastina</taxon>
        <taxon>Trypanosomatida</taxon>
        <taxon>Trypanosomatidae</taxon>
        <taxon>Leishmaniinae</taxon>
        <taxon>Leishmania</taxon>
    </lineage>
</organism>
<keyword evidence="2" id="KW-1185">Reference proteome</keyword>
<dbReference type="AlphaFoldDB" id="A0A3Q8IEZ9"/>
<name>A0A3Q8IEZ9_LEIDO</name>
<sequence length="187" mass="20652">MAFLSVAYISGTTLSQFPGAEFSCMSGRKYICKLYGFIQNVHEIMDDEVTRESRGVVILGATPNGYSDASAGMQNMGYLTVCHSPSHKLSYEDTQKLQKMPEPQDATQQVLMHITGQMKIDGTARLLYSVYEVGVQPLMPLRSKMENLVGVLLGLHKAIERLRLKCVAESSAAGQRGCGERNRKSRV</sequence>
<gene>
    <name evidence="1" type="ORF">LdCL_200022700</name>
</gene>
<dbReference type="Proteomes" id="UP000274082">
    <property type="component" value="Chromosome 20"/>
</dbReference>
<evidence type="ECO:0000313" key="2">
    <source>
        <dbReference type="Proteomes" id="UP000274082"/>
    </source>
</evidence>
<dbReference type="VEuPathDB" id="TriTrypDB:LDHU3_20.2170"/>
<reference evidence="1 2" key="1">
    <citation type="journal article" date="2018" name="Sci. Rep.">
        <title>A complete Leishmania donovani reference genome identifies novel genetic variations associated with virulence.</title>
        <authorList>
            <person name="Lypaczewski P."/>
            <person name="Hoshizaki J."/>
            <person name="Zhang W.-W."/>
            <person name="McCall L.-I."/>
            <person name="Torcivia-Rodriguez J."/>
            <person name="Simonyan V."/>
            <person name="Kaur A."/>
            <person name="Dewar K."/>
            <person name="Matlashewski G."/>
        </authorList>
    </citation>
    <scope>NUCLEOTIDE SEQUENCE [LARGE SCALE GENOMIC DNA]</scope>
    <source>
        <strain evidence="1 2">LdCL</strain>
    </source>
</reference>
<dbReference type="EMBL" id="CP029519">
    <property type="protein sequence ID" value="AYU78461.1"/>
    <property type="molecule type" value="Genomic_DNA"/>
</dbReference>
<dbReference type="OrthoDB" id="265139at2759"/>
<proteinExistence type="predicted"/>
<evidence type="ECO:0000313" key="1">
    <source>
        <dbReference type="EMBL" id="AYU78461.1"/>
    </source>
</evidence>
<accession>A0A3Q8IEZ9</accession>
<dbReference type="VEuPathDB" id="TriTrypDB:LdCL_200022700"/>